<name>A0A9Q0DMK5_9TELE</name>
<feature type="region of interest" description="Disordered" evidence="1">
    <location>
        <begin position="24"/>
        <end position="59"/>
    </location>
</feature>
<dbReference type="GO" id="GO:0003714">
    <property type="term" value="F:transcription corepressor activity"/>
    <property type="evidence" value="ECO:0007669"/>
    <property type="project" value="TreeGrafter"/>
</dbReference>
<comment type="caution">
    <text evidence="2">The sequence shown here is derived from an EMBL/GenBank/DDBJ whole genome shotgun (WGS) entry which is preliminary data.</text>
</comment>
<dbReference type="Proteomes" id="UP001148018">
    <property type="component" value="Unassembled WGS sequence"/>
</dbReference>
<dbReference type="PANTHER" id="PTHR13308:SF23">
    <property type="entry name" value="NEDD4-BINDING PROTEIN 2-LIKE 2"/>
    <property type="match status" value="1"/>
</dbReference>
<evidence type="ECO:0000256" key="1">
    <source>
        <dbReference type="SAM" id="MobiDB-lite"/>
    </source>
</evidence>
<protein>
    <recommendedName>
        <fullName evidence="4">NEDD4-binding protein 2-like 2</fullName>
    </recommendedName>
</protein>
<dbReference type="Gene3D" id="3.40.50.300">
    <property type="entry name" value="P-loop containing nucleotide triphosphate hydrolases"/>
    <property type="match status" value="1"/>
</dbReference>
<dbReference type="OrthoDB" id="3231855at2759"/>
<dbReference type="SUPFAM" id="SSF52540">
    <property type="entry name" value="P-loop containing nucleoside triphosphate hydrolases"/>
    <property type="match status" value="1"/>
</dbReference>
<keyword evidence="3" id="KW-1185">Reference proteome</keyword>
<accession>A0A9Q0DMK5</accession>
<dbReference type="GO" id="GO:0000122">
    <property type="term" value="P:negative regulation of transcription by RNA polymerase II"/>
    <property type="evidence" value="ECO:0007669"/>
    <property type="project" value="TreeGrafter"/>
</dbReference>
<reference evidence="2" key="1">
    <citation type="submission" date="2022-07" db="EMBL/GenBank/DDBJ databases">
        <title>Chromosome-level genome of Muraenolepis orangiensis.</title>
        <authorList>
            <person name="Kim J."/>
        </authorList>
    </citation>
    <scope>NUCLEOTIDE SEQUENCE</scope>
    <source>
        <strain evidence="2">KU_S4_2022</strain>
        <tissue evidence="2">Muscle</tissue>
    </source>
</reference>
<dbReference type="AlphaFoldDB" id="A0A9Q0DMK5"/>
<evidence type="ECO:0008006" key="4">
    <source>
        <dbReference type="Google" id="ProtNLM"/>
    </source>
</evidence>
<dbReference type="InterPro" id="IPR026302">
    <property type="entry name" value="NEDD4-bd_p2"/>
</dbReference>
<feature type="region of interest" description="Disordered" evidence="1">
    <location>
        <begin position="109"/>
        <end position="320"/>
    </location>
</feature>
<dbReference type="GO" id="GO:0005634">
    <property type="term" value="C:nucleus"/>
    <property type="evidence" value="ECO:0007669"/>
    <property type="project" value="TreeGrafter"/>
</dbReference>
<sequence length="483" mass="53655">MYATGGVWCQLGATKLKLSLIENKTDQSSQNRVKQPGNDRKDGKKSVLKKVGSTSTSFIGPACRPARPACRPAQTACRPAQTKCRPAQTKIKGKIDKSLSEFYKELEALDAPDSAPRPADHRAPYTDTLDSSEPLNTNRWESDYNPQRSGSDLKRRSQPHWQPGDQDHRDPKRQRPGGDDYWRPQQNRPPCQGRPTGFPPPPRFYGPFPGPPPGHFGARHVNPNWTPYPNPWDSRVPPDRFMCRDPQPPPHPAGDHWGGCSSDTESSNPGVNGGSGRPDAWKWSGDPAWPQSSAPETKPVDLQEGGRTTPDPDSSSSSSKLSLILMRGLPGSGKSTFARDLVGTGPSGLILSSDDYFSLQDGYVYEPSMLAVAHNWNLNRADQAMLEARSPLIIDNTNLQAWEMKPYVTMALQRGYRVYFQEPNTPWKFDPGELEKRNKHGVGQQKISQMLEGFCFPVSVETVMTSQEPPHASGRMQPQQRRP</sequence>
<feature type="compositionally biased region" description="Polar residues" evidence="1">
    <location>
        <begin position="261"/>
        <end position="270"/>
    </location>
</feature>
<dbReference type="PANTHER" id="PTHR13308">
    <property type="entry name" value="NEDD4-BINDING PROTEIN 2-LIKE 1"/>
    <property type="match status" value="1"/>
</dbReference>
<feature type="compositionally biased region" description="Polar residues" evidence="1">
    <location>
        <begin position="128"/>
        <end position="150"/>
    </location>
</feature>
<organism evidence="2 3">
    <name type="scientific">Muraenolepis orangiensis</name>
    <name type="common">Patagonian moray cod</name>
    <dbReference type="NCBI Taxonomy" id="630683"/>
    <lineage>
        <taxon>Eukaryota</taxon>
        <taxon>Metazoa</taxon>
        <taxon>Chordata</taxon>
        <taxon>Craniata</taxon>
        <taxon>Vertebrata</taxon>
        <taxon>Euteleostomi</taxon>
        <taxon>Actinopterygii</taxon>
        <taxon>Neopterygii</taxon>
        <taxon>Teleostei</taxon>
        <taxon>Neoteleostei</taxon>
        <taxon>Acanthomorphata</taxon>
        <taxon>Zeiogadaria</taxon>
        <taxon>Gadariae</taxon>
        <taxon>Gadiformes</taxon>
        <taxon>Muraenolepidoidei</taxon>
        <taxon>Muraenolepididae</taxon>
        <taxon>Muraenolepis</taxon>
    </lineage>
</organism>
<feature type="compositionally biased region" description="Pro residues" evidence="1">
    <location>
        <begin position="197"/>
        <end position="214"/>
    </location>
</feature>
<evidence type="ECO:0000313" key="3">
    <source>
        <dbReference type="Proteomes" id="UP001148018"/>
    </source>
</evidence>
<proteinExistence type="predicted"/>
<dbReference type="EMBL" id="JANIIK010000114">
    <property type="protein sequence ID" value="KAJ3590253.1"/>
    <property type="molecule type" value="Genomic_DNA"/>
</dbReference>
<dbReference type="Pfam" id="PF13671">
    <property type="entry name" value="AAA_33"/>
    <property type="match status" value="1"/>
</dbReference>
<evidence type="ECO:0000313" key="2">
    <source>
        <dbReference type="EMBL" id="KAJ3590253.1"/>
    </source>
</evidence>
<gene>
    <name evidence="2" type="ORF">NHX12_008207</name>
</gene>
<dbReference type="InterPro" id="IPR027417">
    <property type="entry name" value="P-loop_NTPase"/>
</dbReference>